<dbReference type="AlphaFoldDB" id="A0AA39WZN5"/>
<evidence type="ECO:0000313" key="2">
    <source>
        <dbReference type="EMBL" id="KAK0624556.1"/>
    </source>
</evidence>
<dbReference type="EMBL" id="JAULSR010000003">
    <property type="protein sequence ID" value="KAK0624556.1"/>
    <property type="molecule type" value="Genomic_DNA"/>
</dbReference>
<dbReference type="PANTHER" id="PTHR43591">
    <property type="entry name" value="METHYLTRANSFERASE"/>
    <property type="match status" value="1"/>
</dbReference>
<evidence type="ECO:0000256" key="1">
    <source>
        <dbReference type="ARBA" id="ARBA00038158"/>
    </source>
</evidence>
<dbReference type="Proteomes" id="UP001174934">
    <property type="component" value="Unassembled WGS sequence"/>
</dbReference>
<proteinExistence type="inferred from homology"/>
<evidence type="ECO:0000313" key="3">
    <source>
        <dbReference type="Proteomes" id="UP001174934"/>
    </source>
</evidence>
<protein>
    <submittedName>
        <fullName evidence="2">S-adenosyl-L-methionine-dependent methyltransferase</fullName>
    </submittedName>
</protein>
<keyword evidence="2" id="KW-0489">Methyltransferase</keyword>
<reference evidence="2" key="1">
    <citation type="submission" date="2023-06" db="EMBL/GenBank/DDBJ databases">
        <title>Genome-scale phylogeny and comparative genomics of the fungal order Sordariales.</title>
        <authorList>
            <consortium name="Lawrence Berkeley National Laboratory"/>
            <person name="Hensen N."/>
            <person name="Bonometti L."/>
            <person name="Westerberg I."/>
            <person name="Brannstrom I.O."/>
            <person name="Guillou S."/>
            <person name="Cros-Aarteil S."/>
            <person name="Calhoun S."/>
            <person name="Haridas S."/>
            <person name="Kuo A."/>
            <person name="Mondo S."/>
            <person name="Pangilinan J."/>
            <person name="Riley R."/>
            <person name="LaButti K."/>
            <person name="Andreopoulos B."/>
            <person name="Lipzen A."/>
            <person name="Chen C."/>
            <person name="Yanf M."/>
            <person name="Daum C."/>
            <person name="Ng V."/>
            <person name="Clum A."/>
            <person name="Steindorff A."/>
            <person name="Ohm R."/>
            <person name="Martin F."/>
            <person name="Silar P."/>
            <person name="Natvig D."/>
            <person name="Lalanne C."/>
            <person name="Gautier V."/>
            <person name="Ament-velasquez S.L."/>
            <person name="Kruys A."/>
            <person name="Hutchinson M.I."/>
            <person name="Powell A.J."/>
            <person name="Barry K."/>
            <person name="Miller A.N."/>
            <person name="Grigoriev I.V."/>
            <person name="Debuchy R."/>
            <person name="Gladieux P."/>
            <person name="Thoren M.H."/>
            <person name="Johannesson H."/>
        </authorList>
    </citation>
    <scope>NUCLEOTIDE SEQUENCE</scope>
    <source>
        <strain evidence="2">SMH3391-2</strain>
    </source>
</reference>
<dbReference type="Gene3D" id="3.40.50.150">
    <property type="entry name" value="Vaccinia Virus protein VP39"/>
    <property type="match status" value="1"/>
</dbReference>
<dbReference type="SUPFAM" id="SSF53335">
    <property type="entry name" value="S-adenosyl-L-methionine-dependent methyltransferases"/>
    <property type="match status" value="1"/>
</dbReference>
<dbReference type="Pfam" id="PF13489">
    <property type="entry name" value="Methyltransf_23"/>
    <property type="match status" value="1"/>
</dbReference>
<gene>
    <name evidence="2" type="ORF">B0T17DRAFT_530441</name>
</gene>
<accession>A0AA39WZN5</accession>
<comment type="similarity">
    <text evidence="1">Belongs to the methyltransferase superfamily. LaeA methyltransferase family.</text>
</comment>
<dbReference type="InterPro" id="IPR029063">
    <property type="entry name" value="SAM-dependent_MTases_sf"/>
</dbReference>
<sequence length="279" mass="31356">MPSNDYSLPPHYEGDGVRLNLQGEAFRLILDDKLLRTPIPDDFSGRVLDIGTGTGIWAWEFATEYPSSTVVGADLYEPGISPIPENLSFQVVDLEKTWDLPPNSFDIVHARMFLFLLKNPQAILQKCFEALKPGGFVEFQEMNHPCRDEDESQPPSSIVRNSLARVTGAANCGFDWRLSSYLPEEVKKVNFEDVQFADYKFPIGPYLEDERMKKVGEKYMECYRLGVIDFSKTSLMKGLGWTEEQVLEGAREVRADLGKVKAYSSIRVTSGKKPIAAAA</sequence>
<name>A0AA39WZN5_9PEZI</name>
<dbReference type="GO" id="GO:0032259">
    <property type="term" value="P:methylation"/>
    <property type="evidence" value="ECO:0007669"/>
    <property type="project" value="UniProtKB-KW"/>
</dbReference>
<keyword evidence="3" id="KW-1185">Reference proteome</keyword>
<keyword evidence="2" id="KW-0808">Transferase</keyword>
<organism evidence="2 3">
    <name type="scientific">Bombardia bombarda</name>
    <dbReference type="NCBI Taxonomy" id="252184"/>
    <lineage>
        <taxon>Eukaryota</taxon>
        <taxon>Fungi</taxon>
        <taxon>Dikarya</taxon>
        <taxon>Ascomycota</taxon>
        <taxon>Pezizomycotina</taxon>
        <taxon>Sordariomycetes</taxon>
        <taxon>Sordariomycetidae</taxon>
        <taxon>Sordariales</taxon>
        <taxon>Lasiosphaeriaceae</taxon>
        <taxon>Bombardia</taxon>
    </lineage>
</organism>
<dbReference type="CDD" id="cd02440">
    <property type="entry name" value="AdoMet_MTases"/>
    <property type="match status" value="1"/>
</dbReference>
<dbReference type="GO" id="GO:0008168">
    <property type="term" value="F:methyltransferase activity"/>
    <property type="evidence" value="ECO:0007669"/>
    <property type="project" value="UniProtKB-KW"/>
</dbReference>
<comment type="caution">
    <text evidence="2">The sequence shown here is derived from an EMBL/GenBank/DDBJ whole genome shotgun (WGS) entry which is preliminary data.</text>
</comment>